<gene>
    <name evidence="3" type="ORF">Csp1_21030</name>
</gene>
<feature type="domain" description="Helicase XPB/Ssl2 N-terminal" evidence="2">
    <location>
        <begin position="542"/>
        <end position="665"/>
    </location>
</feature>
<dbReference type="EMBL" id="CP024988">
    <property type="protein sequence ID" value="AWT26864.1"/>
    <property type="molecule type" value="Genomic_DNA"/>
</dbReference>
<evidence type="ECO:0000313" key="4">
    <source>
        <dbReference type="Proteomes" id="UP000247696"/>
    </source>
</evidence>
<dbReference type="STRING" id="1737425.GCA_900049755_02763"/>
<feature type="region of interest" description="Disordered" evidence="1">
    <location>
        <begin position="731"/>
        <end position="754"/>
    </location>
</feature>
<feature type="region of interest" description="Disordered" evidence="1">
    <location>
        <begin position="1"/>
        <end position="43"/>
    </location>
</feature>
<reference evidence="4" key="1">
    <citation type="submission" date="2017-11" db="EMBL/GenBank/DDBJ databases">
        <title>Otitis media/interna in a cat caused by the recently described species Corynebacterium provencense.</title>
        <authorList>
            <person name="Kittl S."/>
            <person name="Brodard I."/>
            <person name="Rychener L."/>
            <person name="Jores J."/>
            <person name="Roosje P."/>
            <person name="Gobeli Brawand S."/>
        </authorList>
    </citation>
    <scope>NUCLEOTIDE SEQUENCE [LARGE SCALE GENOMIC DNA]</scope>
    <source>
        <strain evidence="4">17KM38</strain>
    </source>
</reference>
<protein>
    <recommendedName>
        <fullName evidence="2">Helicase XPB/Ssl2 N-terminal domain-containing protein</fullName>
    </recommendedName>
</protein>
<dbReference type="Proteomes" id="UP000247696">
    <property type="component" value="Chromosome"/>
</dbReference>
<dbReference type="InterPro" id="IPR032830">
    <property type="entry name" value="XPB/Ssl2_N"/>
</dbReference>
<sequence length="827" mass="86156">MQYLKTPDGRDPTPGTRPGKIDGIMPDNDSRTDPSTTPPFPTYGEWLADHGDSTLVDLFWRLRAFHSPFMPSAGSGTAGSARGTAPLPTVTDVGALRQLDAAHLAVLHALVRAGATHRPVDRDELRSALTGLFDTAGTPEYRRLPAEELPGLLTSLAHLALAYGPGLRVDGAGDAETFPVAVPGNLRSLFGPATDIPWALVDGYRCPVPTRDMPDVLGKLPERQRRLLDTLSSAGGIGHSTSLDDPERPLARMIAAGLLDRIDAGTARLSPRVGAFISGRIVPAPGGDFTVAVPVPVTGAVDSAGAARAVETLRRVTDLLTDLATAPLRPLTAGGVGVRELTRVSRSTGATVGEVTGTLLLCRHADLVSRGLPVPAPEVDAAGPDGDVWGVTDRGAEFLSADTARRWALLLYGWSSSPHAQWEAATTGAHLLEDSLDSPRITALRRITAELVTVLDGGTDAAEKLWQLRPSLAARTGVDALDAVLGEAEELGLRVDGSPTGAATALATALNADPGPGPASADPVDALTEALARVLPDPVHTLLIQADLTVLAPGLLDAPTESMLRRIADVESTGMASVWRISTGSLKRAASYGESAESVRGFLSGMAAEIPQGLDYLISDTFRDTGSVTAGTASTVLTAPDAAMMDLVLGQLTDAEADRAGLRRIAPTVAVSRSQLSVVVDALDASGARVKVEGDSGAVAHGPVLSLVPDPDPPVVTRDDVAGQLEAAVETLRRSQETRPDDPDGSGTVPGVETVREPRAIMDALRTAYDRGTRVEISYVDADGSAVREWISVVTMSPVKIVGVTESGGTSLGIRPHRISWVGVPVG</sequence>
<proteinExistence type="predicted"/>
<dbReference type="Pfam" id="PF13625">
    <property type="entry name" value="Helicase_C_3"/>
    <property type="match status" value="1"/>
</dbReference>
<feature type="compositionally biased region" description="Basic and acidic residues" evidence="1">
    <location>
        <begin position="731"/>
        <end position="742"/>
    </location>
</feature>
<dbReference type="AlphaFoldDB" id="A0A2Z3YWD8"/>
<evidence type="ECO:0000313" key="3">
    <source>
        <dbReference type="EMBL" id="AWT26864.1"/>
    </source>
</evidence>
<organism evidence="3 4">
    <name type="scientific">Corynebacterium provencense</name>
    <dbReference type="NCBI Taxonomy" id="1737425"/>
    <lineage>
        <taxon>Bacteria</taxon>
        <taxon>Bacillati</taxon>
        <taxon>Actinomycetota</taxon>
        <taxon>Actinomycetes</taxon>
        <taxon>Mycobacteriales</taxon>
        <taxon>Corynebacteriaceae</taxon>
        <taxon>Corynebacterium</taxon>
    </lineage>
</organism>
<accession>A0A2Z3YWD8</accession>
<dbReference type="KEGG" id="cpre:Csp1_21030"/>
<evidence type="ECO:0000259" key="2">
    <source>
        <dbReference type="Pfam" id="PF13625"/>
    </source>
</evidence>
<evidence type="ECO:0000256" key="1">
    <source>
        <dbReference type="SAM" id="MobiDB-lite"/>
    </source>
</evidence>
<keyword evidence="4" id="KW-1185">Reference proteome</keyword>
<name>A0A2Z3YWD8_9CORY</name>